<proteinExistence type="predicted"/>
<dbReference type="EMBL" id="NPDU01000089">
    <property type="protein sequence ID" value="PJZ59910.1"/>
    <property type="molecule type" value="Genomic_DNA"/>
</dbReference>
<dbReference type="EMBL" id="NPDV01000019">
    <property type="protein sequence ID" value="PJZ51842.1"/>
    <property type="molecule type" value="Genomic_DNA"/>
</dbReference>
<dbReference type="Proteomes" id="UP000232149">
    <property type="component" value="Unassembled WGS sequence"/>
</dbReference>
<gene>
    <name evidence="3" type="ORF">CH376_21205</name>
    <name evidence="2" type="ORF">CH380_18320</name>
</gene>
<evidence type="ECO:0000313" key="5">
    <source>
        <dbReference type="Proteomes" id="UP000232188"/>
    </source>
</evidence>
<name>A0A2M9YJX8_9LEPT</name>
<dbReference type="Pfam" id="PF07603">
    <property type="entry name" value="Lcl_C"/>
    <property type="match status" value="2"/>
</dbReference>
<keyword evidence="4" id="KW-1185">Reference proteome</keyword>
<dbReference type="Proteomes" id="UP000232188">
    <property type="component" value="Unassembled WGS sequence"/>
</dbReference>
<organism evidence="2 5">
    <name type="scientific">Leptospira adleri</name>
    <dbReference type="NCBI Taxonomy" id="2023186"/>
    <lineage>
        <taxon>Bacteria</taxon>
        <taxon>Pseudomonadati</taxon>
        <taxon>Spirochaetota</taxon>
        <taxon>Spirochaetia</taxon>
        <taxon>Leptospirales</taxon>
        <taxon>Leptospiraceae</taxon>
        <taxon>Leptospira</taxon>
    </lineage>
</organism>
<evidence type="ECO:0000259" key="1">
    <source>
        <dbReference type="Pfam" id="PF07603"/>
    </source>
</evidence>
<evidence type="ECO:0000313" key="3">
    <source>
        <dbReference type="EMBL" id="PJZ59910.1"/>
    </source>
</evidence>
<protein>
    <submittedName>
        <fullName evidence="2">Adhesin</fullName>
    </submittedName>
</protein>
<dbReference type="PANTHER" id="PTHR35812">
    <property type="entry name" value="LIPOPROTEIN"/>
    <property type="match status" value="1"/>
</dbReference>
<comment type="caution">
    <text evidence="2">The sequence shown here is derived from an EMBL/GenBank/DDBJ whole genome shotgun (WGS) entry which is preliminary data.</text>
</comment>
<feature type="domain" description="Lcl C-terminal" evidence="1">
    <location>
        <begin position="344"/>
        <end position="471"/>
    </location>
</feature>
<reference evidence="4 5" key="1">
    <citation type="submission" date="2017-07" db="EMBL/GenBank/DDBJ databases">
        <title>Leptospira spp. isolated from tropical soils.</title>
        <authorList>
            <person name="Thibeaux R."/>
            <person name="Iraola G."/>
            <person name="Ferres I."/>
            <person name="Bierque E."/>
            <person name="Girault D."/>
            <person name="Soupe-Gilbert M.-E."/>
            <person name="Picardeau M."/>
            <person name="Goarant C."/>
        </authorList>
    </citation>
    <scope>NUCLEOTIDE SEQUENCE [LARGE SCALE GENOMIC DNA]</scope>
    <source>
        <strain evidence="2 5">FH2-B-C1</strain>
        <strain evidence="3 4">FH2-B-D1</strain>
    </source>
</reference>
<evidence type="ECO:0000313" key="4">
    <source>
        <dbReference type="Proteomes" id="UP000232149"/>
    </source>
</evidence>
<dbReference type="AlphaFoldDB" id="A0A2M9YJX8"/>
<evidence type="ECO:0000313" key="2">
    <source>
        <dbReference type="EMBL" id="PJZ51842.1"/>
    </source>
</evidence>
<dbReference type="InterPro" id="IPR011460">
    <property type="entry name" value="Lcl_C"/>
</dbReference>
<sequence length="475" mass="51096">MNSFLHERRTSWGRGFLGILILFISCAKADRVSFDSSSSAGLFLQISVPILNSIGVNSDNAKEITSFRFTGSDNFFADDFVGIISGNQITINAPFGAIRRLKAGFVSTGNSVLVEDVVQRSGQTQNDFSSPKIYRISAVNGTTQEYTVRVNPVFRLTDAGQTNCYSTCSSNPGQDADYSTGVPTSFQSNVVLSGHSSEPVTFDRQTGLVWKYCAKGPSNTTCGTPDASLFYPDAVSACSSLNVFNGGAGYAGITTWRVPEIEEFMTLTEHASPLSGFIRVSDFPDGVFSFWSNTEDSTNPLRAWSFHFGTDQALTNGKTSGSMGVRCVSGAPIPSRAFVDLNDGTVLDNRTGLIWQKCTKGQTWSSAFPDCSVGATIPENWNSALGTCNHLNLAGRIWRLPNINELRSLIDFASSSAIRIDNTAFPNIPAPNPKYHSSNSVPGGIIFKVNFSIPEINTVDGPSSVSLTRCVADGP</sequence>
<dbReference type="PANTHER" id="PTHR35812:SF1">
    <property type="entry name" value="LIPOPROTEIN"/>
    <property type="match status" value="1"/>
</dbReference>
<feature type="domain" description="Lcl C-terminal" evidence="1">
    <location>
        <begin position="201"/>
        <end position="328"/>
    </location>
</feature>
<accession>A0A2M9YJX8</accession>
<dbReference type="Gene3D" id="2.60.40.2340">
    <property type="match status" value="1"/>
</dbReference>